<organism evidence="1">
    <name type="scientific">Tetraselmis virus 1</name>
    <dbReference type="NCBI Taxonomy" id="2060617"/>
    <lineage>
        <taxon>Viruses</taxon>
        <taxon>Varidnaviria</taxon>
        <taxon>Bamfordvirae</taxon>
        <taxon>Nucleocytoviricota</taxon>
        <taxon>Megaviricetes</taxon>
        <taxon>Imitervirales</taxon>
        <taxon>Allomimiviridae</taxon>
        <taxon>Oceanusvirus</taxon>
        <taxon>Oceanusvirus kaneohense</taxon>
    </lineage>
</organism>
<accession>A0A2P0VP51</accession>
<protein>
    <submittedName>
        <fullName evidence="1">Uncharacterized protein</fullName>
    </submittedName>
</protein>
<dbReference type="Proteomes" id="UP000244773">
    <property type="component" value="Segment"/>
</dbReference>
<name>A0A2P0VP51_9VIRU</name>
<keyword evidence="2" id="KW-1185">Reference proteome</keyword>
<evidence type="ECO:0000313" key="1">
    <source>
        <dbReference type="EMBL" id="AUF82640.1"/>
    </source>
</evidence>
<gene>
    <name evidence="1" type="ORF">TetV_558</name>
</gene>
<proteinExistence type="predicted"/>
<dbReference type="EMBL" id="KY322437">
    <property type="protein sequence ID" value="AUF82640.1"/>
    <property type="molecule type" value="Genomic_DNA"/>
</dbReference>
<sequence>MFVVHTPPIITLPPVFTHMKKPDIRNKFYFASKACIQSPDIQYDAQECKKAMDDLLAEIDHERAYEAIKWAVEQCNDGDVKPSDCRGGEM</sequence>
<reference evidence="1" key="1">
    <citation type="journal article" date="2018" name="Virology">
        <title>A giant virus infecting green algae encodes key fermentation genes.</title>
        <authorList>
            <person name="Schvarcz C.R."/>
            <person name="Steward G.F."/>
        </authorList>
    </citation>
    <scope>NUCLEOTIDE SEQUENCE [LARGE SCALE GENOMIC DNA]</scope>
</reference>
<evidence type="ECO:0000313" key="2">
    <source>
        <dbReference type="Proteomes" id="UP000244773"/>
    </source>
</evidence>